<evidence type="ECO:0000313" key="1">
    <source>
        <dbReference type="EMBL" id="KAJ8686157.1"/>
    </source>
</evidence>
<proteinExistence type="predicted"/>
<dbReference type="Proteomes" id="UP001239111">
    <property type="component" value="Chromosome 1"/>
</dbReference>
<reference evidence="1" key="1">
    <citation type="submission" date="2023-04" db="EMBL/GenBank/DDBJ databases">
        <title>A chromosome-level genome assembly of the parasitoid wasp Eretmocerus hayati.</title>
        <authorList>
            <person name="Zhong Y."/>
            <person name="Liu S."/>
            <person name="Liu Y."/>
        </authorList>
    </citation>
    <scope>NUCLEOTIDE SEQUENCE</scope>
    <source>
        <strain evidence="1">ZJU_SS_LIU_2023</strain>
    </source>
</reference>
<organism evidence="1 2">
    <name type="scientific">Eretmocerus hayati</name>
    <dbReference type="NCBI Taxonomy" id="131215"/>
    <lineage>
        <taxon>Eukaryota</taxon>
        <taxon>Metazoa</taxon>
        <taxon>Ecdysozoa</taxon>
        <taxon>Arthropoda</taxon>
        <taxon>Hexapoda</taxon>
        <taxon>Insecta</taxon>
        <taxon>Pterygota</taxon>
        <taxon>Neoptera</taxon>
        <taxon>Endopterygota</taxon>
        <taxon>Hymenoptera</taxon>
        <taxon>Apocrita</taxon>
        <taxon>Proctotrupomorpha</taxon>
        <taxon>Chalcidoidea</taxon>
        <taxon>Aphelinidae</taxon>
        <taxon>Aphelininae</taxon>
        <taxon>Eretmocerus</taxon>
    </lineage>
</organism>
<comment type="caution">
    <text evidence="1">The sequence shown here is derived from an EMBL/GenBank/DDBJ whole genome shotgun (WGS) entry which is preliminary data.</text>
</comment>
<keyword evidence="2" id="KW-1185">Reference proteome</keyword>
<accession>A0ACC2PUV9</accession>
<evidence type="ECO:0000313" key="2">
    <source>
        <dbReference type="Proteomes" id="UP001239111"/>
    </source>
</evidence>
<name>A0ACC2PUV9_9HYME</name>
<dbReference type="EMBL" id="CM056741">
    <property type="protein sequence ID" value="KAJ8686157.1"/>
    <property type="molecule type" value="Genomic_DNA"/>
</dbReference>
<sequence length="202" mass="22883">MIHRQDSEDEEGEGKENEYPDNLSESAVTPSNSRSVSPFVDDHQADQVNNTEVLRTETSRLCTPSRSSTPLLDTSGANIQLASRSNDLDRNAMPSPVVDLPQEPKESKRIKIVRLEGKIEILTARIERRDRKIVKLERMKLELEANVQNAKSAVPLDTDNYQLPEYMVAQAKTFKTVREFTAPVILMVFSKEERKNHTLYGA</sequence>
<gene>
    <name evidence="1" type="ORF">QAD02_021951</name>
</gene>
<protein>
    <submittedName>
        <fullName evidence="1">Uncharacterized protein</fullName>
    </submittedName>
</protein>